<feature type="compositionally biased region" description="Low complexity" evidence="1">
    <location>
        <begin position="55"/>
        <end position="74"/>
    </location>
</feature>
<evidence type="ECO:0000313" key="3">
    <source>
        <dbReference type="Proteomes" id="UP001050691"/>
    </source>
</evidence>
<sequence>MGGNQAALFEGRNSHDPDSQHVDYYFVKKLTLALEQLSLAREGRVEYDNHHSNNSDSGSESSTPPSSAPVSVSVPSRVVPVRRFNIPLLSLTDTKDPRGAK</sequence>
<protein>
    <submittedName>
        <fullName evidence="2">Uncharacterized protein</fullName>
    </submittedName>
</protein>
<organism evidence="2 3">
    <name type="scientific">Clathrus columnatus</name>
    <dbReference type="NCBI Taxonomy" id="1419009"/>
    <lineage>
        <taxon>Eukaryota</taxon>
        <taxon>Fungi</taxon>
        <taxon>Dikarya</taxon>
        <taxon>Basidiomycota</taxon>
        <taxon>Agaricomycotina</taxon>
        <taxon>Agaricomycetes</taxon>
        <taxon>Phallomycetidae</taxon>
        <taxon>Phallales</taxon>
        <taxon>Clathraceae</taxon>
        <taxon>Clathrus</taxon>
    </lineage>
</organism>
<comment type="caution">
    <text evidence="2">The sequence shown here is derived from an EMBL/GenBank/DDBJ whole genome shotgun (WGS) entry which is preliminary data.</text>
</comment>
<proteinExistence type="predicted"/>
<feature type="compositionally biased region" description="Basic and acidic residues" evidence="1">
    <location>
        <begin position="44"/>
        <end position="53"/>
    </location>
</feature>
<evidence type="ECO:0000313" key="2">
    <source>
        <dbReference type="EMBL" id="GJJ10679.1"/>
    </source>
</evidence>
<gene>
    <name evidence="2" type="ORF">Clacol_004906</name>
</gene>
<dbReference type="AlphaFoldDB" id="A0AAV5A7T2"/>
<feature type="region of interest" description="Disordered" evidence="1">
    <location>
        <begin position="44"/>
        <end position="74"/>
    </location>
</feature>
<accession>A0AAV5A7T2</accession>
<dbReference type="Proteomes" id="UP001050691">
    <property type="component" value="Unassembled WGS sequence"/>
</dbReference>
<evidence type="ECO:0000256" key="1">
    <source>
        <dbReference type="SAM" id="MobiDB-lite"/>
    </source>
</evidence>
<keyword evidence="3" id="KW-1185">Reference proteome</keyword>
<dbReference type="EMBL" id="BPWL01000005">
    <property type="protein sequence ID" value="GJJ10679.1"/>
    <property type="molecule type" value="Genomic_DNA"/>
</dbReference>
<name>A0AAV5A7T2_9AGAM</name>
<feature type="region of interest" description="Disordered" evidence="1">
    <location>
        <begin position="1"/>
        <end position="20"/>
    </location>
</feature>
<reference evidence="2" key="1">
    <citation type="submission" date="2021-10" db="EMBL/GenBank/DDBJ databases">
        <title>De novo Genome Assembly of Clathrus columnatus (Basidiomycota, Fungi) Using Illumina and Nanopore Sequence Data.</title>
        <authorList>
            <person name="Ogiso-Tanaka E."/>
            <person name="Itagaki H."/>
            <person name="Hosoya T."/>
            <person name="Hosaka K."/>
        </authorList>
    </citation>
    <scope>NUCLEOTIDE SEQUENCE</scope>
    <source>
        <strain evidence="2">MO-923</strain>
    </source>
</reference>